<dbReference type="GO" id="GO:0006189">
    <property type="term" value="P:'de novo' IMP biosynthetic process"/>
    <property type="evidence" value="ECO:0007669"/>
    <property type="project" value="UniProtKB-UniRule"/>
</dbReference>
<dbReference type="InterPro" id="IPR013815">
    <property type="entry name" value="ATP_grasp_subdomain_1"/>
</dbReference>
<dbReference type="InterPro" id="IPR005875">
    <property type="entry name" value="PurK"/>
</dbReference>
<comment type="similarity">
    <text evidence="4 5">Belongs to the PurK/PurT family.</text>
</comment>
<dbReference type="NCBIfam" id="NF004679">
    <property type="entry name" value="PRK06019.1-5"/>
    <property type="match status" value="1"/>
</dbReference>
<feature type="binding site" evidence="4">
    <location>
        <begin position="263"/>
        <end position="264"/>
    </location>
    <ligand>
        <name>ATP</name>
        <dbReference type="ChEBI" id="CHEBI:30616"/>
    </ligand>
</feature>
<reference evidence="7 8" key="1">
    <citation type="submission" date="2015-07" db="EMBL/GenBank/DDBJ databases">
        <title>Whole genome sequence of Herpetosiphon geysericola DSM 7119.</title>
        <authorList>
            <person name="Hemp J."/>
            <person name="Ward L.M."/>
            <person name="Pace L.A."/>
            <person name="Fischer W.W."/>
        </authorList>
    </citation>
    <scope>NUCLEOTIDE SEQUENCE [LARGE SCALE GENOMIC DNA]</scope>
    <source>
        <strain evidence="7 8">DSM 7119</strain>
    </source>
</reference>
<dbReference type="InterPro" id="IPR040686">
    <property type="entry name" value="PurK_C"/>
</dbReference>
<evidence type="ECO:0000256" key="3">
    <source>
        <dbReference type="ARBA" id="ARBA00022840"/>
    </source>
</evidence>
<comment type="catalytic activity">
    <reaction evidence="4 5">
        <text>5-amino-1-(5-phospho-beta-D-ribosyl)imidazole + hydrogencarbonate + ATP = 5-carboxyamino-1-(5-phospho-D-ribosyl)imidazole + ADP + phosphate + 2 H(+)</text>
        <dbReference type="Rhea" id="RHEA:19317"/>
        <dbReference type="ChEBI" id="CHEBI:15378"/>
        <dbReference type="ChEBI" id="CHEBI:17544"/>
        <dbReference type="ChEBI" id="CHEBI:30616"/>
        <dbReference type="ChEBI" id="CHEBI:43474"/>
        <dbReference type="ChEBI" id="CHEBI:58730"/>
        <dbReference type="ChEBI" id="CHEBI:137981"/>
        <dbReference type="ChEBI" id="CHEBI:456216"/>
        <dbReference type="EC" id="6.3.4.18"/>
    </reaction>
</comment>
<dbReference type="Proteomes" id="UP000050277">
    <property type="component" value="Unassembled WGS sequence"/>
</dbReference>
<evidence type="ECO:0000259" key="6">
    <source>
        <dbReference type="PROSITE" id="PS50975"/>
    </source>
</evidence>
<dbReference type="GO" id="GO:0046872">
    <property type="term" value="F:metal ion binding"/>
    <property type="evidence" value="ECO:0007669"/>
    <property type="project" value="InterPro"/>
</dbReference>
<dbReference type="OrthoDB" id="9804625at2"/>
<feature type="binding site" evidence="4">
    <location>
        <position position="186"/>
    </location>
    <ligand>
        <name>ATP</name>
        <dbReference type="ChEBI" id="CHEBI:30616"/>
    </ligand>
</feature>
<keyword evidence="4 5" id="KW-0436">Ligase</keyword>
<evidence type="ECO:0000313" key="7">
    <source>
        <dbReference type="EMBL" id="KPL88870.1"/>
    </source>
</evidence>
<comment type="caution">
    <text evidence="7">The sequence shown here is derived from an EMBL/GenBank/DDBJ whole genome shotgun (WGS) entry which is preliminary data.</text>
</comment>
<dbReference type="PANTHER" id="PTHR11609">
    <property type="entry name" value="PURINE BIOSYNTHESIS PROTEIN 6/7, PUR6/7"/>
    <property type="match status" value="1"/>
</dbReference>
<dbReference type="Pfam" id="PF17769">
    <property type="entry name" value="PurK_C"/>
    <property type="match status" value="1"/>
</dbReference>
<dbReference type="PROSITE" id="PS50975">
    <property type="entry name" value="ATP_GRASP"/>
    <property type="match status" value="1"/>
</dbReference>
<protein>
    <recommendedName>
        <fullName evidence="4 5">N5-carboxyaminoimidazole ribonucleotide synthase</fullName>
        <shortName evidence="4 5">N5-CAIR synthase</shortName>
        <ecNumber evidence="4 5">6.3.4.18</ecNumber>
    </recommendedName>
    <alternativeName>
        <fullName evidence="4 5">5-(carboxyamino)imidazole ribonucleotide synthetase</fullName>
    </alternativeName>
</protein>
<dbReference type="STRING" id="70996.SE18_09355"/>
<dbReference type="Pfam" id="PF02222">
    <property type="entry name" value="ATP-grasp"/>
    <property type="match status" value="1"/>
</dbReference>
<dbReference type="InterPro" id="IPR003135">
    <property type="entry name" value="ATP-grasp_carboxylate-amine"/>
</dbReference>
<keyword evidence="1 4" id="KW-0547">Nucleotide-binding</keyword>
<keyword evidence="3 4" id="KW-0067">ATP-binding</keyword>
<dbReference type="HAMAP" id="MF_01928">
    <property type="entry name" value="PurK"/>
    <property type="match status" value="1"/>
</dbReference>
<feature type="domain" description="ATP-grasp" evidence="6">
    <location>
        <begin position="105"/>
        <end position="293"/>
    </location>
</feature>
<comment type="function">
    <text evidence="5">Catalyzes the ATP-dependent conversion of 5-aminoimidazole ribonucleotide (AIR) and HCO(3)- to N5-carboxyaminoimidazole ribonucleotide (N5-CAIR).</text>
</comment>
<dbReference type="PANTHER" id="PTHR11609:SF5">
    <property type="entry name" value="PHOSPHORIBOSYLAMINOIMIDAZOLE CARBOXYLASE"/>
    <property type="match status" value="1"/>
</dbReference>
<dbReference type="AlphaFoldDB" id="A0A0P6YUV9"/>
<feature type="binding site" evidence="4">
    <location>
        <position position="101"/>
    </location>
    <ligand>
        <name>ATP</name>
        <dbReference type="ChEBI" id="CHEBI:30616"/>
    </ligand>
</feature>
<dbReference type="GO" id="GO:0005829">
    <property type="term" value="C:cytosol"/>
    <property type="evidence" value="ECO:0007669"/>
    <property type="project" value="TreeGrafter"/>
</dbReference>
<comment type="caution">
    <text evidence="4">Lacks conserved residue(s) required for the propagation of feature annotation.</text>
</comment>
<dbReference type="UniPathway" id="UPA00074">
    <property type="reaction ID" value="UER00942"/>
</dbReference>
<dbReference type="Gene3D" id="3.30.1490.20">
    <property type="entry name" value="ATP-grasp fold, A domain"/>
    <property type="match status" value="1"/>
</dbReference>
<dbReference type="SUPFAM" id="SSF51246">
    <property type="entry name" value="Rudiment single hybrid motif"/>
    <property type="match status" value="1"/>
</dbReference>
<feature type="binding site" evidence="4">
    <location>
        <position position="141"/>
    </location>
    <ligand>
        <name>ATP</name>
        <dbReference type="ChEBI" id="CHEBI:30616"/>
    </ligand>
</feature>
<dbReference type="PATRIC" id="fig|70996.4.peg.4431"/>
<sequence>MTKRLGILGGGQLARMLVQAAIPLGIETVILANRNDEPAALVSKAVVGNWNDRTLLDQFAQAVDVVVLENEFIGSEKLAYLASKGVQLVPDQATLGLIEDKAQQKLTLAAAGLPVPALGLIESLSDLEAFGAKHGFPLMLKTRRNGYDGRGTAKIRSADEIASACAALGFPENPVFVEAWVPFEAELATLIIRSVNGEQCVYPVIETYQPSGVCRVVRAPAPFSAAIQQQAREVAQATAAALGGLGILAVEMFLTSKGQILVNELAPRPHNTGHYSIEGSYCSQFENTIRAALGWPLGDPQLRQQSAVMVNVLAPTSRALESSLIQTALQPQVHVHWYDKRSAKPGRKIGHITAVGADLSEVEARAQAAVDQLEQVLAEPA</sequence>
<dbReference type="Pfam" id="PF22660">
    <property type="entry name" value="RS_preATP-grasp-like"/>
    <property type="match status" value="1"/>
</dbReference>
<comment type="function">
    <text evidence="4">Catalyzes the ATP-dependent conversion of 5-aminoimidazole ribonucleotide (AIR) and HCO(3)(-) to N5-carboxyaminoimidazole ribonucleotide (N5-CAIR).</text>
</comment>
<dbReference type="GO" id="GO:0004638">
    <property type="term" value="F:phosphoribosylaminoimidazole carboxylase activity"/>
    <property type="evidence" value="ECO:0007669"/>
    <property type="project" value="InterPro"/>
</dbReference>
<keyword evidence="2 4" id="KW-0658">Purine biosynthesis</keyword>
<dbReference type="NCBIfam" id="TIGR01161">
    <property type="entry name" value="purK"/>
    <property type="match status" value="1"/>
</dbReference>
<organism evidence="7 8">
    <name type="scientific">Herpetosiphon geysericola</name>
    <dbReference type="NCBI Taxonomy" id="70996"/>
    <lineage>
        <taxon>Bacteria</taxon>
        <taxon>Bacillati</taxon>
        <taxon>Chloroflexota</taxon>
        <taxon>Chloroflexia</taxon>
        <taxon>Herpetosiphonales</taxon>
        <taxon>Herpetosiphonaceae</taxon>
        <taxon>Herpetosiphon</taxon>
    </lineage>
</organism>
<evidence type="ECO:0000256" key="1">
    <source>
        <dbReference type="ARBA" id="ARBA00022741"/>
    </source>
</evidence>
<keyword evidence="8" id="KW-1185">Reference proteome</keyword>
<feature type="binding site" evidence="4">
    <location>
        <begin position="178"/>
        <end position="181"/>
    </location>
    <ligand>
        <name>ATP</name>
        <dbReference type="ChEBI" id="CHEBI:30616"/>
    </ligand>
</feature>
<dbReference type="GO" id="GO:0005524">
    <property type="term" value="F:ATP binding"/>
    <property type="evidence" value="ECO:0007669"/>
    <property type="project" value="UniProtKB-UniRule"/>
</dbReference>
<name>A0A0P6YUV9_9CHLR</name>
<proteinExistence type="inferred from homology"/>
<evidence type="ECO:0000256" key="2">
    <source>
        <dbReference type="ARBA" id="ARBA00022755"/>
    </source>
</evidence>
<dbReference type="Gene3D" id="3.30.470.20">
    <property type="entry name" value="ATP-grasp fold, B domain"/>
    <property type="match status" value="1"/>
</dbReference>
<gene>
    <name evidence="4 5" type="primary">purK</name>
    <name evidence="7" type="ORF">SE18_09355</name>
</gene>
<accession>A0A0P6YUV9</accession>
<comment type="subunit">
    <text evidence="4 5">Homodimer.</text>
</comment>
<dbReference type="SUPFAM" id="SSF52440">
    <property type="entry name" value="PreATP-grasp domain"/>
    <property type="match status" value="1"/>
</dbReference>
<dbReference type="EC" id="6.3.4.18" evidence="4 5"/>
<dbReference type="InterPro" id="IPR011054">
    <property type="entry name" value="Rudment_hybrid_motif"/>
</dbReference>
<evidence type="ECO:0000256" key="4">
    <source>
        <dbReference type="HAMAP-Rule" id="MF_01928"/>
    </source>
</evidence>
<dbReference type="SUPFAM" id="SSF56059">
    <property type="entry name" value="Glutathione synthetase ATP-binding domain-like"/>
    <property type="match status" value="1"/>
</dbReference>
<dbReference type="NCBIfam" id="NF004680">
    <property type="entry name" value="PRK06019.1-6"/>
    <property type="match status" value="1"/>
</dbReference>
<dbReference type="InterPro" id="IPR011761">
    <property type="entry name" value="ATP-grasp"/>
</dbReference>
<comment type="pathway">
    <text evidence="4 5">Purine metabolism; IMP biosynthesis via de novo pathway; 5-amino-1-(5-phospho-D-ribosyl)imidazole-4-carboxylate from 5-amino-1-(5-phospho-D-ribosyl)imidazole (N5-CAIR route): step 1/2.</text>
</comment>
<evidence type="ECO:0000256" key="5">
    <source>
        <dbReference type="RuleBase" id="RU361200"/>
    </source>
</evidence>
<dbReference type="InterPro" id="IPR016185">
    <property type="entry name" value="PreATP-grasp_dom_sf"/>
</dbReference>
<dbReference type="EMBL" id="LGKP01000015">
    <property type="protein sequence ID" value="KPL88870.1"/>
    <property type="molecule type" value="Genomic_DNA"/>
</dbReference>
<dbReference type="Gene3D" id="3.40.50.20">
    <property type="match status" value="1"/>
</dbReference>
<evidence type="ECO:0000313" key="8">
    <source>
        <dbReference type="Proteomes" id="UP000050277"/>
    </source>
</evidence>
<dbReference type="RefSeq" id="WP_054534178.1">
    <property type="nucleotide sequence ID" value="NZ_LGKP01000015.1"/>
</dbReference>
<dbReference type="InterPro" id="IPR054350">
    <property type="entry name" value="PurT/PurK_preATP-grasp"/>
</dbReference>
<dbReference type="GO" id="GO:0034028">
    <property type="term" value="F:5-(carboxyamino)imidazole ribonucleotide synthase activity"/>
    <property type="evidence" value="ECO:0007669"/>
    <property type="project" value="UniProtKB-UniRule"/>
</dbReference>